<sequence length="57" mass="6903">MLLKTEQTTPDKKRRFYRGHNNHRMQHENRKFVGPAGLRKPLRINIFLSILMLKKFP</sequence>
<accession>A0A5S5DJQ0</accession>
<gene>
    <name evidence="2" type="ORF">BC792_10779</name>
</gene>
<proteinExistence type="predicted"/>
<protein>
    <submittedName>
        <fullName evidence="2">Uncharacterized protein</fullName>
    </submittedName>
</protein>
<name>A0A5S5DJQ0_9SPHI</name>
<evidence type="ECO:0000256" key="1">
    <source>
        <dbReference type="SAM" id="MobiDB-lite"/>
    </source>
</evidence>
<feature type="region of interest" description="Disordered" evidence="1">
    <location>
        <begin position="1"/>
        <end position="24"/>
    </location>
</feature>
<comment type="caution">
    <text evidence="2">The sequence shown here is derived from an EMBL/GenBank/DDBJ whole genome shotgun (WGS) entry which is preliminary data.</text>
</comment>
<keyword evidence="3" id="KW-1185">Reference proteome</keyword>
<evidence type="ECO:0000313" key="3">
    <source>
        <dbReference type="Proteomes" id="UP000325105"/>
    </source>
</evidence>
<evidence type="ECO:0000313" key="2">
    <source>
        <dbReference type="EMBL" id="TYP96180.1"/>
    </source>
</evidence>
<dbReference type="AlphaFoldDB" id="A0A5S5DJQ0"/>
<dbReference type="Proteomes" id="UP000325105">
    <property type="component" value="Unassembled WGS sequence"/>
</dbReference>
<organism evidence="2 3">
    <name type="scientific">Sphingobacterium allocomposti</name>
    <dbReference type="NCBI Taxonomy" id="415956"/>
    <lineage>
        <taxon>Bacteria</taxon>
        <taxon>Pseudomonadati</taxon>
        <taxon>Bacteroidota</taxon>
        <taxon>Sphingobacteriia</taxon>
        <taxon>Sphingobacteriales</taxon>
        <taxon>Sphingobacteriaceae</taxon>
        <taxon>Sphingobacterium</taxon>
    </lineage>
</organism>
<feature type="compositionally biased region" description="Basic residues" evidence="1">
    <location>
        <begin position="12"/>
        <end position="24"/>
    </location>
</feature>
<reference evidence="2 3" key="1">
    <citation type="submission" date="2019-07" db="EMBL/GenBank/DDBJ databases">
        <title>Genomic Encyclopedia of Archaeal and Bacterial Type Strains, Phase II (KMG-II): from individual species to whole genera.</title>
        <authorList>
            <person name="Goeker M."/>
        </authorList>
    </citation>
    <scope>NUCLEOTIDE SEQUENCE [LARGE SCALE GENOMIC DNA]</scope>
    <source>
        <strain evidence="2 3">DSM 18850</strain>
    </source>
</reference>
<dbReference type="EMBL" id="VNHX01000007">
    <property type="protein sequence ID" value="TYP96180.1"/>
    <property type="molecule type" value="Genomic_DNA"/>
</dbReference>